<dbReference type="AlphaFoldDB" id="A0ABD5Q8T7"/>
<dbReference type="RefSeq" id="WP_254270551.1">
    <property type="nucleotide sequence ID" value="NZ_CP100402.1"/>
</dbReference>
<gene>
    <name evidence="1" type="ORF">ACFO9K_23120</name>
</gene>
<protein>
    <submittedName>
        <fullName evidence="1">Uncharacterized protein</fullName>
    </submittedName>
</protein>
<evidence type="ECO:0000313" key="1">
    <source>
        <dbReference type="EMBL" id="MFC4827137.1"/>
    </source>
</evidence>
<dbReference type="EMBL" id="JBHSHT010000005">
    <property type="protein sequence ID" value="MFC4827137.1"/>
    <property type="molecule type" value="Genomic_DNA"/>
</dbReference>
<organism evidence="1 2">
    <name type="scientific">Halorussus aquaticus</name>
    <dbReference type="NCBI Taxonomy" id="2953748"/>
    <lineage>
        <taxon>Archaea</taxon>
        <taxon>Methanobacteriati</taxon>
        <taxon>Methanobacteriota</taxon>
        <taxon>Stenosarchaea group</taxon>
        <taxon>Halobacteria</taxon>
        <taxon>Halobacteriales</taxon>
        <taxon>Haladaptataceae</taxon>
        <taxon>Halorussus</taxon>
    </lineage>
</organism>
<comment type="caution">
    <text evidence="1">The sequence shown here is derived from an EMBL/GenBank/DDBJ whole genome shotgun (WGS) entry which is preliminary data.</text>
</comment>
<evidence type="ECO:0000313" key="2">
    <source>
        <dbReference type="Proteomes" id="UP001595945"/>
    </source>
</evidence>
<accession>A0ABD5Q8T7</accession>
<dbReference type="GeneID" id="73047636"/>
<name>A0ABD5Q8T7_9EURY</name>
<dbReference type="Proteomes" id="UP001595945">
    <property type="component" value="Unassembled WGS sequence"/>
</dbReference>
<keyword evidence="2" id="KW-1185">Reference proteome</keyword>
<reference evidence="1 2" key="1">
    <citation type="journal article" date="2019" name="Int. J. Syst. Evol. Microbiol.">
        <title>The Global Catalogue of Microorganisms (GCM) 10K type strain sequencing project: providing services to taxonomists for standard genome sequencing and annotation.</title>
        <authorList>
            <consortium name="The Broad Institute Genomics Platform"/>
            <consortium name="The Broad Institute Genome Sequencing Center for Infectious Disease"/>
            <person name="Wu L."/>
            <person name="Ma J."/>
        </authorList>
    </citation>
    <scope>NUCLEOTIDE SEQUENCE [LARGE SCALE GENOMIC DNA]</scope>
    <source>
        <strain evidence="1 2">XZYJ18</strain>
    </source>
</reference>
<proteinExistence type="predicted"/>
<sequence>MDEGELWVRWEGRAYQVTAHRTTAMEKLVHEYTAERVAESAESFRELISDRHIIRIESPTPEEQAILDAAVTDGYHETTQSPSRAWHRLLERLRETAFPEAHYTWYIDYDGEWYTLSLSSDESCTN</sequence>